<protein>
    <submittedName>
        <fullName evidence="1">Uncharacterized protein</fullName>
    </submittedName>
</protein>
<evidence type="ECO:0000313" key="1">
    <source>
        <dbReference type="EMBL" id="UXI70487.1"/>
    </source>
</evidence>
<dbReference type="RefSeq" id="WP_261697435.1">
    <property type="nucleotide sequence ID" value="NZ_CP104694.1"/>
</dbReference>
<dbReference type="Proteomes" id="UP001064632">
    <property type="component" value="Chromosome"/>
</dbReference>
<name>A0ABY6BL30_9GAMM</name>
<gene>
    <name evidence="1" type="ORF">N4264_12870</name>
</gene>
<accession>A0ABY6BL30</accession>
<sequence>MKKSVKTDKAVIPVWQCIGCGRIELPQICIGVCRDEKRYLVSAHALDASVAENERLRRVLGEVCSRLQRFAHARPRENRWEAAFLSLQAEVAALIDQVESARAEP</sequence>
<dbReference type="EMBL" id="CP104694">
    <property type="protein sequence ID" value="UXI70487.1"/>
    <property type="molecule type" value="Genomic_DNA"/>
</dbReference>
<reference evidence="1" key="1">
    <citation type="submission" date="2022-09" db="EMBL/GenBank/DDBJ databases">
        <title>Tahibacter sp. nov., isolated from a fresh water.</title>
        <authorList>
            <person name="Baek J.H."/>
            <person name="Lee J.K."/>
            <person name="Kim J.M."/>
            <person name="Jeon C.O."/>
        </authorList>
    </citation>
    <scope>NUCLEOTIDE SEQUENCE</scope>
    <source>
        <strain evidence="1">W38</strain>
    </source>
</reference>
<keyword evidence="2" id="KW-1185">Reference proteome</keyword>
<organism evidence="1 2">
    <name type="scientific">Tahibacter amnicola</name>
    <dbReference type="NCBI Taxonomy" id="2976241"/>
    <lineage>
        <taxon>Bacteria</taxon>
        <taxon>Pseudomonadati</taxon>
        <taxon>Pseudomonadota</taxon>
        <taxon>Gammaproteobacteria</taxon>
        <taxon>Lysobacterales</taxon>
        <taxon>Rhodanobacteraceae</taxon>
        <taxon>Tahibacter</taxon>
    </lineage>
</organism>
<proteinExistence type="predicted"/>
<evidence type="ECO:0000313" key="2">
    <source>
        <dbReference type="Proteomes" id="UP001064632"/>
    </source>
</evidence>